<keyword evidence="1" id="KW-0732">Signal</keyword>
<protein>
    <submittedName>
        <fullName evidence="2">Uncharacterized protein</fullName>
    </submittedName>
</protein>
<evidence type="ECO:0000256" key="1">
    <source>
        <dbReference type="SAM" id="SignalP"/>
    </source>
</evidence>
<dbReference type="EMBL" id="JAUSUV010000008">
    <property type="protein sequence ID" value="MDQ0417808.1"/>
    <property type="molecule type" value="Genomic_DNA"/>
</dbReference>
<comment type="caution">
    <text evidence="2">The sequence shown here is derived from an EMBL/GenBank/DDBJ whole genome shotgun (WGS) entry which is preliminary data.</text>
</comment>
<accession>A0AAJ1WT97</accession>
<evidence type="ECO:0000313" key="2">
    <source>
        <dbReference type="EMBL" id="MDQ0417808.1"/>
    </source>
</evidence>
<organism evidence="2 3">
    <name type="scientific">Croceifilum oryzae</name>
    <dbReference type="NCBI Taxonomy" id="1553429"/>
    <lineage>
        <taxon>Bacteria</taxon>
        <taxon>Bacillati</taxon>
        <taxon>Bacillota</taxon>
        <taxon>Bacilli</taxon>
        <taxon>Bacillales</taxon>
        <taxon>Thermoactinomycetaceae</taxon>
        <taxon>Croceifilum</taxon>
    </lineage>
</organism>
<proteinExistence type="predicted"/>
<feature type="signal peptide" evidence="1">
    <location>
        <begin position="1"/>
        <end position="23"/>
    </location>
</feature>
<sequence length="227" mass="24735">MKKGLILLSIGAILLGSVMVVSASSSVFTTNTGTKATKKATEEKDLGIITVEAHSDIVRFYPDIRSLTKDSDIVIEGDVMNASTKYYKDRVAPSTLSQVKVSRVISGDVKIGDVLTFQETGGITTQRYISESSGRGKDFPPLSEAEENKQVDFKIDGISAMKKGEKVMLFGGRYQEGIYLIVGGYQGKFKVDDEQIERPAPKGDEAVYPALKMSLSSLESEVKSFKK</sequence>
<gene>
    <name evidence="2" type="ORF">J2Z48_001992</name>
</gene>
<keyword evidence="3" id="KW-1185">Reference proteome</keyword>
<dbReference type="Proteomes" id="UP001238450">
    <property type="component" value="Unassembled WGS sequence"/>
</dbReference>
<evidence type="ECO:0000313" key="3">
    <source>
        <dbReference type="Proteomes" id="UP001238450"/>
    </source>
</evidence>
<dbReference type="RefSeq" id="WP_307253079.1">
    <property type="nucleotide sequence ID" value="NZ_JAUSUV010000008.1"/>
</dbReference>
<reference evidence="2 3" key="1">
    <citation type="submission" date="2023-07" db="EMBL/GenBank/DDBJ databases">
        <title>Genomic Encyclopedia of Type Strains, Phase IV (KMG-IV): sequencing the most valuable type-strain genomes for metagenomic binning, comparative biology and taxonomic classification.</title>
        <authorList>
            <person name="Goeker M."/>
        </authorList>
    </citation>
    <scope>NUCLEOTIDE SEQUENCE [LARGE SCALE GENOMIC DNA]</scope>
    <source>
        <strain evidence="2 3">DSM 46876</strain>
    </source>
</reference>
<feature type="chain" id="PRO_5042569994" evidence="1">
    <location>
        <begin position="24"/>
        <end position="227"/>
    </location>
</feature>
<name>A0AAJ1WT97_9BACL</name>
<dbReference type="AlphaFoldDB" id="A0AAJ1WT97"/>